<sequence>MVHRSHCILCGETMSHSKLRWSSTNNRHRAILLSSHVVFGAADVGHMRDVYYILANNHKRLCHRHFADAAKFLAGEMAAMGIPFSHFEDPSAIGCTAYVSETDVPLHLVDCLNAAVKLFEKDVLITVRDVTVYLNGSLRRYYSESGWNTVANPPPKWKTKGRRLGKRTKKHEDNQISDELVFNDADAEDVKDFDMLDHTGSVPENETESTGLDYGIPLSELANTSAIKKEPIFDSAEDQESSSAAILHRGPKLESTNPAFLKQSFVVDGETLLKLFRFCPQCGMQLSNDGSVQLDAVGAIPIVQYVCIRCYENAPSIKVWRGQK</sequence>
<proteinExistence type="predicted"/>
<accession>A0ABR1BVD2</accession>
<feature type="region of interest" description="Disordered" evidence="1">
    <location>
        <begin position="153"/>
        <end position="172"/>
    </location>
</feature>
<comment type="caution">
    <text evidence="2">The sequence shown here is derived from an EMBL/GenBank/DDBJ whole genome shotgun (WGS) entry which is preliminary data.</text>
</comment>
<dbReference type="Proteomes" id="UP001303046">
    <property type="component" value="Unassembled WGS sequence"/>
</dbReference>
<dbReference type="EMBL" id="JAVFWL010000001">
    <property type="protein sequence ID" value="KAK6729180.1"/>
    <property type="molecule type" value="Genomic_DNA"/>
</dbReference>
<gene>
    <name evidence="2" type="primary">Necator_chrI.g2432</name>
    <name evidence="2" type="ORF">RB195_006304</name>
</gene>
<feature type="compositionally biased region" description="Basic residues" evidence="1">
    <location>
        <begin position="157"/>
        <end position="169"/>
    </location>
</feature>
<protein>
    <submittedName>
        <fullName evidence="2">Uncharacterized protein</fullName>
    </submittedName>
</protein>
<evidence type="ECO:0000313" key="3">
    <source>
        <dbReference type="Proteomes" id="UP001303046"/>
    </source>
</evidence>
<reference evidence="2 3" key="1">
    <citation type="submission" date="2023-08" db="EMBL/GenBank/DDBJ databases">
        <title>A Necator americanus chromosomal reference genome.</title>
        <authorList>
            <person name="Ilik V."/>
            <person name="Petrzelkova K.J."/>
            <person name="Pardy F."/>
            <person name="Fuh T."/>
            <person name="Niatou-Singa F.S."/>
            <person name="Gouil Q."/>
            <person name="Baker L."/>
            <person name="Ritchie M.E."/>
            <person name="Jex A.R."/>
            <person name="Gazzola D."/>
            <person name="Li H."/>
            <person name="Toshio Fujiwara R."/>
            <person name="Zhan B."/>
            <person name="Aroian R.V."/>
            <person name="Pafco B."/>
            <person name="Schwarz E.M."/>
        </authorList>
    </citation>
    <scope>NUCLEOTIDE SEQUENCE [LARGE SCALE GENOMIC DNA]</scope>
    <source>
        <strain evidence="2 3">Aroian</strain>
        <tissue evidence="2">Whole animal</tissue>
    </source>
</reference>
<organism evidence="2 3">
    <name type="scientific">Necator americanus</name>
    <name type="common">Human hookworm</name>
    <dbReference type="NCBI Taxonomy" id="51031"/>
    <lineage>
        <taxon>Eukaryota</taxon>
        <taxon>Metazoa</taxon>
        <taxon>Ecdysozoa</taxon>
        <taxon>Nematoda</taxon>
        <taxon>Chromadorea</taxon>
        <taxon>Rhabditida</taxon>
        <taxon>Rhabditina</taxon>
        <taxon>Rhabditomorpha</taxon>
        <taxon>Strongyloidea</taxon>
        <taxon>Ancylostomatidae</taxon>
        <taxon>Bunostominae</taxon>
        <taxon>Necator</taxon>
    </lineage>
</organism>
<evidence type="ECO:0000313" key="2">
    <source>
        <dbReference type="EMBL" id="KAK6729180.1"/>
    </source>
</evidence>
<name>A0ABR1BVD2_NECAM</name>
<keyword evidence="3" id="KW-1185">Reference proteome</keyword>
<evidence type="ECO:0000256" key="1">
    <source>
        <dbReference type="SAM" id="MobiDB-lite"/>
    </source>
</evidence>